<evidence type="ECO:0000256" key="5">
    <source>
        <dbReference type="SAM" id="MobiDB-lite"/>
    </source>
</evidence>
<comment type="similarity">
    <text evidence="2">Belongs to the FIP1 family.</text>
</comment>
<comment type="caution">
    <text evidence="7">The sequence shown here is derived from an EMBL/GenBank/DDBJ whole genome shotgun (WGS) entry which is preliminary data.</text>
</comment>
<keyword evidence="3" id="KW-0507">mRNA processing</keyword>
<accession>A0A6D2HKV0</accession>
<dbReference type="GO" id="GO:0005634">
    <property type="term" value="C:nucleus"/>
    <property type="evidence" value="ECO:0007669"/>
    <property type="project" value="UniProtKB-SubCell"/>
</dbReference>
<feature type="region of interest" description="Disordered" evidence="5">
    <location>
        <begin position="716"/>
        <end position="797"/>
    </location>
</feature>
<protein>
    <recommendedName>
        <fullName evidence="6">Pre-mRNA polyadenylation factor Fip1 domain-containing protein</fullName>
    </recommendedName>
</protein>
<evidence type="ECO:0000256" key="3">
    <source>
        <dbReference type="ARBA" id="ARBA00022664"/>
    </source>
</evidence>
<dbReference type="OrthoDB" id="1917198at2759"/>
<comment type="subcellular location">
    <subcellularLocation>
        <location evidence="1">Nucleus</location>
    </subcellularLocation>
</comment>
<feature type="region of interest" description="Disordered" evidence="5">
    <location>
        <begin position="337"/>
        <end position="441"/>
    </location>
</feature>
<feature type="compositionally biased region" description="Basic residues" evidence="5">
    <location>
        <begin position="388"/>
        <end position="408"/>
    </location>
</feature>
<feature type="compositionally biased region" description="Basic and acidic residues" evidence="5">
    <location>
        <begin position="373"/>
        <end position="387"/>
    </location>
</feature>
<evidence type="ECO:0000259" key="6">
    <source>
        <dbReference type="Pfam" id="PF05182"/>
    </source>
</evidence>
<reference evidence="7" key="1">
    <citation type="submission" date="2020-01" db="EMBL/GenBank/DDBJ databases">
        <authorList>
            <person name="Mishra B."/>
        </authorList>
    </citation>
    <scope>NUCLEOTIDE SEQUENCE [LARGE SCALE GENOMIC DNA]</scope>
</reference>
<proteinExistence type="inferred from homology"/>
<feature type="region of interest" description="Disordered" evidence="5">
    <location>
        <begin position="241"/>
        <end position="276"/>
    </location>
</feature>
<feature type="compositionally biased region" description="Polar residues" evidence="5">
    <location>
        <begin position="871"/>
        <end position="887"/>
    </location>
</feature>
<evidence type="ECO:0000313" key="7">
    <source>
        <dbReference type="EMBL" id="CAA7017084.1"/>
    </source>
</evidence>
<evidence type="ECO:0000313" key="8">
    <source>
        <dbReference type="Proteomes" id="UP000467841"/>
    </source>
</evidence>
<dbReference type="Pfam" id="PF05182">
    <property type="entry name" value="Fip1"/>
    <property type="match status" value="1"/>
</dbReference>
<dbReference type="PANTHER" id="PTHR36884">
    <property type="entry name" value="FIP1[III]-LIKE PROTEIN"/>
    <property type="match status" value="1"/>
</dbReference>
<dbReference type="GO" id="GO:0006397">
    <property type="term" value="P:mRNA processing"/>
    <property type="evidence" value="ECO:0007669"/>
    <property type="project" value="UniProtKB-KW"/>
</dbReference>
<dbReference type="PANTHER" id="PTHR36884:SF4">
    <property type="entry name" value="FIP1[III]-LIKE PROTEIN"/>
    <property type="match status" value="1"/>
</dbReference>
<feature type="compositionally biased region" description="Basic residues" evidence="5">
    <location>
        <begin position="888"/>
        <end position="897"/>
    </location>
</feature>
<evidence type="ECO:0000256" key="1">
    <source>
        <dbReference type="ARBA" id="ARBA00004123"/>
    </source>
</evidence>
<evidence type="ECO:0000256" key="4">
    <source>
        <dbReference type="ARBA" id="ARBA00023242"/>
    </source>
</evidence>
<feature type="domain" description="Pre-mRNA polyadenylation factor Fip1" evidence="6">
    <location>
        <begin position="162"/>
        <end position="198"/>
    </location>
</feature>
<dbReference type="Proteomes" id="UP000467841">
    <property type="component" value="Unassembled WGS sequence"/>
</dbReference>
<feature type="compositionally biased region" description="Basic and acidic residues" evidence="5">
    <location>
        <begin position="716"/>
        <end position="742"/>
    </location>
</feature>
<feature type="compositionally biased region" description="Basic and acidic residues" evidence="5">
    <location>
        <begin position="753"/>
        <end position="762"/>
    </location>
</feature>
<feature type="region of interest" description="Disordered" evidence="5">
    <location>
        <begin position="871"/>
        <end position="897"/>
    </location>
</feature>
<organism evidence="7 8">
    <name type="scientific">Microthlaspi erraticum</name>
    <dbReference type="NCBI Taxonomy" id="1685480"/>
    <lineage>
        <taxon>Eukaryota</taxon>
        <taxon>Viridiplantae</taxon>
        <taxon>Streptophyta</taxon>
        <taxon>Embryophyta</taxon>
        <taxon>Tracheophyta</taxon>
        <taxon>Spermatophyta</taxon>
        <taxon>Magnoliopsida</taxon>
        <taxon>eudicotyledons</taxon>
        <taxon>Gunneridae</taxon>
        <taxon>Pentapetalae</taxon>
        <taxon>rosids</taxon>
        <taxon>malvids</taxon>
        <taxon>Brassicales</taxon>
        <taxon>Brassicaceae</taxon>
        <taxon>Coluteocarpeae</taxon>
        <taxon>Microthlaspi</taxon>
    </lineage>
</organism>
<dbReference type="InterPro" id="IPR007854">
    <property type="entry name" value="Fip1_dom"/>
</dbReference>
<keyword evidence="8" id="KW-1185">Reference proteome</keyword>
<name>A0A6D2HKV0_9BRAS</name>
<sequence>MDSTDDDFGELYVDDKVQATPAFAGDVGIVKSCEEETECATISDKVKRESQGEMKKFGDSSQCVDACPVNLTEAKEESEFSDSDDDLNIVLDDDDSKSLPVACGSNTNNGGYAEASQACSFQKRRNGNWCTLPNGGIVNGRMTMEASANQFSHLWSRTSFDANSHVFEKKPWRNPGTDINDFFNYGFNEKSWKDYCKPLGKAIEVRGGTPERIPSVELRLPRDSDPDVVIQIPVTDDVEKLSSITPPDARSLSITSNEASRSEELQSDNGEDLISSGDSMKEEACVGCQDVNIGSEQCSPKENSCSREVTPCDKEIIEEEREETCWSSDNLVLSSVERESSLGNDSAYSETESSKGGAIDDQREVSTPPRRTRSVEREVNTSEERSGTKHSRHRRSHKDPRERHKKVSSGHGSLYRDSSRNWQNEGRGFPHSNREKCHGRSYSSVDIDRAREHRFGWRNNKETSHGIDRGFDHYNGYKYEARPSFNLEQRNSRLRFKEEEGRYGRQHCERKYGRERSPGLERTRCDWLREPYYRERIPITDMDYRFQPENDLHCRRRNDYDYNVHRNRYEDGVELSYREMHSISDVGRREFQGYDTDKRHHHSPDWHLDRFVSEKDGYRTQDAWPSSSLSLRDSWYSSKGGSWRDDTRDFAATEAYDSQNNHQLYKDAPRNGWTRNLVHGDHVSIQDRLTYGDDLVRQDRRRYQLADDIQCSMREVTHSEHPSYTDERLRHGVRMSAHERISTKQSSRYPKSHIQEVDERHHNPVGFTGRQGKVSNKSKRRFSGDKDARKQQDHQKPIKGICRSNGKAVQNQDLNDKEEGEIIEGEEAMDVKGIVIDEERIQESMKKMEKRRKRFKETEFAGTVVVGTFESQTESTAKTCETTNQQRPVRKRRWCAS</sequence>
<feature type="compositionally biased region" description="Basic and acidic residues" evidence="5">
    <location>
        <begin position="782"/>
        <end position="796"/>
    </location>
</feature>
<dbReference type="EMBL" id="CACVBM020000288">
    <property type="protein sequence ID" value="CAA7017084.1"/>
    <property type="molecule type" value="Genomic_DNA"/>
</dbReference>
<dbReference type="AlphaFoldDB" id="A0A6D2HKV0"/>
<dbReference type="InterPro" id="IPR044976">
    <property type="entry name" value="FIPS5/FIPS3-like"/>
</dbReference>
<keyword evidence="4" id="KW-0539">Nucleus</keyword>
<gene>
    <name evidence="7" type="ORF">MERR_LOCUS4319</name>
</gene>
<evidence type="ECO:0000256" key="2">
    <source>
        <dbReference type="ARBA" id="ARBA00007459"/>
    </source>
</evidence>